<reference evidence="1 2" key="1">
    <citation type="submission" date="2023-05" db="EMBL/GenBank/DDBJ databases">
        <title>B98-5 Cell Line De Novo Hybrid Assembly: An Optical Mapping Approach.</title>
        <authorList>
            <person name="Kananen K."/>
            <person name="Auerbach J.A."/>
            <person name="Kautto E."/>
            <person name="Blachly J.S."/>
        </authorList>
    </citation>
    <scope>NUCLEOTIDE SEQUENCE [LARGE SCALE GENOMIC DNA]</scope>
    <source>
        <strain evidence="1">B95-8</strain>
        <tissue evidence="1">Cell line</tissue>
    </source>
</reference>
<organism evidence="1 2">
    <name type="scientific">Saguinus oedipus</name>
    <name type="common">Cotton-top tamarin</name>
    <name type="synonym">Oedipomidas oedipus</name>
    <dbReference type="NCBI Taxonomy" id="9490"/>
    <lineage>
        <taxon>Eukaryota</taxon>
        <taxon>Metazoa</taxon>
        <taxon>Chordata</taxon>
        <taxon>Craniata</taxon>
        <taxon>Vertebrata</taxon>
        <taxon>Euteleostomi</taxon>
        <taxon>Mammalia</taxon>
        <taxon>Eutheria</taxon>
        <taxon>Euarchontoglires</taxon>
        <taxon>Primates</taxon>
        <taxon>Haplorrhini</taxon>
        <taxon>Platyrrhini</taxon>
        <taxon>Cebidae</taxon>
        <taxon>Callitrichinae</taxon>
        <taxon>Saguinus</taxon>
    </lineage>
</organism>
<evidence type="ECO:0000313" key="2">
    <source>
        <dbReference type="Proteomes" id="UP001266305"/>
    </source>
</evidence>
<gene>
    <name evidence="1" type="ORF">P7K49_036569</name>
</gene>
<proteinExistence type="predicted"/>
<sequence length="193" mass="21222">MSFFPELYFNVDNGYLEGLVRGLKAGVLSQADYLNLVQCETLEGLKADARERDLPLLAARRWPKRKQGFKNRSCSLLGLPFLSLCLPCSLEGGVLSGVADQCEVNIIDYQQTFGWLFLFLTFLNPAAVRFPVEFLGAQDSLMQEEERLQAGLGQSPVTMSRETADANVDGVASHLAQTDCGVVKSVAGKLKRD</sequence>
<evidence type="ECO:0000313" key="1">
    <source>
        <dbReference type="EMBL" id="KAK2085269.1"/>
    </source>
</evidence>
<dbReference type="PANTHER" id="PTHR11028">
    <property type="entry name" value="VACUOLAR ATP SYNTHASE SUBUNIT AC39"/>
    <property type="match status" value="1"/>
</dbReference>
<name>A0ABQ9TKN9_SAGOE</name>
<keyword evidence="2" id="KW-1185">Reference proteome</keyword>
<protein>
    <recommendedName>
        <fullName evidence="3">V-type proton ATPase subunit d 1</fullName>
    </recommendedName>
</protein>
<comment type="caution">
    <text evidence="1">The sequence shown here is derived from an EMBL/GenBank/DDBJ whole genome shotgun (WGS) entry which is preliminary data.</text>
</comment>
<accession>A0ABQ9TKN9</accession>
<dbReference type="InterPro" id="IPR016727">
    <property type="entry name" value="ATPase_V0-cplx_dsu"/>
</dbReference>
<evidence type="ECO:0008006" key="3">
    <source>
        <dbReference type="Google" id="ProtNLM"/>
    </source>
</evidence>
<dbReference type="Proteomes" id="UP001266305">
    <property type="component" value="Unassembled WGS sequence"/>
</dbReference>
<dbReference type="EMBL" id="JASSZA010000021">
    <property type="protein sequence ID" value="KAK2085269.1"/>
    <property type="molecule type" value="Genomic_DNA"/>
</dbReference>